<proteinExistence type="predicted"/>
<accession>A0ABT8GPZ2</accession>
<dbReference type="InterPro" id="IPR002591">
    <property type="entry name" value="Phosphodiest/P_Trfase"/>
</dbReference>
<gene>
    <name evidence="1" type="ORF">QYB95_08040</name>
</gene>
<reference evidence="1" key="1">
    <citation type="submission" date="2023-07" db="EMBL/GenBank/DDBJ databases">
        <title>Ureibacillus sp. isolated from freshwater well.</title>
        <authorList>
            <person name="Kirdat K."/>
            <person name="Bhatt A."/>
            <person name="Teware R."/>
            <person name="Bhavsar Y."/>
            <person name="Yadav A."/>
        </authorList>
    </citation>
    <scope>NUCLEOTIDE SEQUENCE</scope>
    <source>
        <strain evidence="1">BA0131</strain>
    </source>
</reference>
<dbReference type="SUPFAM" id="SSF53649">
    <property type="entry name" value="Alkaline phosphatase-like"/>
    <property type="match status" value="1"/>
</dbReference>
<comment type="caution">
    <text evidence="1">The sequence shown here is derived from an EMBL/GenBank/DDBJ whole genome shotgun (WGS) entry which is preliminary data.</text>
</comment>
<dbReference type="PANTHER" id="PTHR10151:SF120">
    <property type="entry name" value="BIS(5'-ADENOSYL)-TRIPHOSPHATASE"/>
    <property type="match status" value="1"/>
</dbReference>
<dbReference type="Gene3D" id="3.40.720.10">
    <property type="entry name" value="Alkaline Phosphatase, subunit A"/>
    <property type="match status" value="1"/>
</dbReference>
<dbReference type="Pfam" id="PF01663">
    <property type="entry name" value="Phosphodiest"/>
    <property type="match status" value="1"/>
</dbReference>
<dbReference type="RefSeq" id="WP_301137797.1">
    <property type="nucleotide sequence ID" value="NZ_JAUHTQ010000004.1"/>
</dbReference>
<dbReference type="InterPro" id="IPR017850">
    <property type="entry name" value="Alkaline_phosphatase_core_sf"/>
</dbReference>
<dbReference type="PANTHER" id="PTHR10151">
    <property type="entry name" value="ECTONUCLEOTIDE PYROPHOSPHATASE/PHOSPHODIESTERASE"/>
    <property type="match status" value="1"/>
</dbReference>
<organism evidence="1 2">
    <name type="scientific">Ureibacillus aquaedulcis</name>
    <dbReference type="NCBI Taxonomy" id="3058421"/>
    <lineage>
        <taxon>Bacteria</taxon>
        <taxon>Bacillati</taxon>
        <taxon>Bacillota</taxon>
        <taxon>Bacilli</taxon>
        <taxon>Bacillales</taxon>
        <taxon>Caryophanaceae</taxon>
        <taxon>Ureibacillus</taxon>
    </lineage>
</organism>
<protein>
    <submittedName>
        <fullName evidence="1">Alkaline phosphatase family protein</fullName>
    </submittedName>
</protein>
<name>A0ABT8GPZ2_9BACL</name>
<evidence type="ECO:0000313" key="1">
    <source>
        <dbReference type="EMBL" id="MDN4493482.1"/>
    </source>
</evidence>
<evidence type="ECO:0000313" key="2">
    <source>
        <dbReference type="Proteomes" id="UP001172743"/>
    </source>
</evidence>
<dbReference type="EMBL" id="JAUHTQ010000004">
    <property type="protein sequence ID" value="MDN4493482.1"/>
    <property type="molecule type" value="Genomic_DNA"/>
</dbReference>
<dbReference type="Proteomes" id="UP001172743">
    <property type="component" value="Unassembled WGS sequence"/>
</dbReference>
<keyword evidence="2" id="KW-1185">Reference proteome</keyword>
<sequence length="520" mass="58432">MKRKIVGFVFVVLFLLAFVVISISMTPTKKMSGIEIQSSAKPVILLTVDSLMSEPLKEAVNDGSAPALSFLIRNGRYIPDMISSYPTMSVAIDSTILTGTYPDQHKIPGLIWFSQQGNRMISYGSGMREIWNNGVKNVARDSIVRLNNDHLSSGVKTIYEELEEAQIPSASINGLIFRGNEPHQLNVPKMLSVVQLLPSEIKVSGPRIMSLGALSQYNPDNNKHKFIWNRLGVNNDFTINELKYLIDHNKLPPFTLAYLPDLDAKVHRKGTEEGSEIEKLDQSIQELFNLFDSWEEAVEKVTWIVMGDSAQSVIQKDKDKGLIDLNQTLKDYSFWSGDNREGQLAIAINERMAYINLNDETININSIIEKLKTDKRIGLIAWKDKDINYVINPERETILSFSKEGQSQDIYNQNWDLDGDLSILDLSLSTDGLLQYDAYPDGLARLYGALNSHEGDFVIVDAKPSFEFIEEHSHDHAGGGAHGSLHKIDSTVPLIFTGTNTQPKYNRLVDIKEWIMGIVR</sequence>